<dbReference type="Gene3D" id="2.60.40.1490">
    <property type="entry name" value="Histone chaperone ASF1-like"/>
    <property type="match status" value="1"/>
</dbReference>
<keyword evidence="2" id="KW-1185">Reference proteome</keyword>
<evidence type="ECO:0000313" key="2">
    <source>
        <dbReference type="Proteomes" id="UP001190700"/>
    </source>
</evidence>
<protein>
    <submittedName>
        <fullName evidence="1">Uncharacterized protein</fullName>
    </submittedName>
</protein>
<gene>
    <name evidence="1" type="ORF">CYMTET_16814</name>
</gene>
<sequence length="132" mass="14459">MPNIELKALDVTPNNCPLTDPLSIEMTFTTDEALVGAHWSIKYMADMASKRQIVEVADSPVADYVAGENTLSYKHEGMDFTGVKKSLLKNVGLLLLCLMAADGTEIIQVSMVTQVMKQADGTLHRMIMSPLE</sequence>
<organism evidence="1 2">
    <name type="scientific">Cymbomonas tetramitiformis</name>
    <dbReference type="NCBI Taxonomy" id="36881"/>
    <lineage>
        <taxon>Eukaryota</taxon>
        <taxon>Viridiplantae</taxon>
        <taxon>Chlorophyta</taxon>
        <taxon>Pyramimonadophyceae</taxon>
        <taxon>Pyramimonadales</taxon>
        <taxon>Pyramimonadaceae</taxon>
        <taxon>Cymbomonas</taxon>
    </lineage>
</organism>
<accession>A0AAE0GBL5</accession>
<dbReference type="GO" id="GO:0006325">
    <property type="term" value="P:chromatin organization"/>
    <property type="evidence" value="ECO:0007669"/>
    <property type="project" value="InterPro"/>
</dbReference>
<proteinExistence type="predicted"/>
<dbReference type="Proteomes" id="UP001190700">
    <property type="component" value="Unassembled WGS sequence"/>
</dbReference>
<reference evidence="1 2" key="1">
    <citation type="journal article" date="2015" name="Genome Biol. Evol.">
        <title>Comparative Genomics of a Bacterivorous Green Alga Reveals Evolutionary Causalities and Consequences of Phago-Mixotrophic Mode of Nutrition.</title>
        <authorList>
            <person name="Burns J.A."/>
            <person name="Paasch A."/>
            <person name="Narechania A."/>
            <person name="Kim E."/>
        </authorList>
    </citation>
    <scope>NUCLEOTIDE SEQUENCE [LARGE SCALE GENOMIC DNA]</scope>
    <source>
        <strain evidence="1 2">PLY_AMNH</strain>
    </source>
</reference>
<dbReference type="GO" id="GO:0005634">
    <property type="term" value="C:nucleus"/>
    <property type="evidence" value="ECO:0007669"/>
    <property type="project" value="InterPro"/>
</dbReference>
<evidence type="ECO:0000313" key="1">
    <source>
        <dbReference type="EMBL" id="KAK3275038.1"/>
    </source>
</evidence>
<dbReference type="AlphaFoldDB" id="A0AAE0GBL5"/>
<name>A0AAE0GBL5_9CHLO</name>
<dbReference type="InterPro" id="IPR036747">
    <property type="entry name" value="ASF1-like_sf"/>
</dbReference>
<comment type="caution">
    <text evidence="1">The sequence shown here is derived from an EMBL/GenBank/DDBJ whole genome shotgun (WGS) entry which is preliminary data.</text>
</comment>
<dbReference type="EMBL" id="LGRX02007424">
    <property type="protein sequence ID" value="KAK3275038.1"/>
    <property type="molecule type" value="Genomic_DNA"/>
</dbReference>